<dbReference type="AlphaFoldDB" id="A0A7W7GAP3"/>
<name>A0A7W7GAP3_9ACTN</name>
<protein>
    <submittedName>
        <fullName evidence="1">Uncharacterized protein</fullName>
    </submittedName>
</protein>
<proteinExistence type="predicted"/>
<keyword evidence="2" id="KW-1185">Reference proteome</keyword>
<evidence type="ECO:0000313" key="1">
    <source>
        <dbReference type="EMBL" id="MBB4702577.1"/>
    </source>
</evidence>
<dbReference type="Proteomes" id="UP000542210">
    <property type="component" value="Unassembled WGS sequence"/>
</dbReference>
<gene>
    <name evidence="1" type="ORF">BJ982_004121</name>
</gene>
<dbReference type="RefSeq" id="WP_184882452.1">
    <property type="nucleotide sequence ID" value="NZ_BOOV01000033.1"/>
</dbReference>
<organism evidence="1 2">
    <name type="scientific">Sphaerisporangium siamense</name>
    <dbReference type="NCBI Taxonomy" id="795645"/>
    <lineage>
        <taxon>Bacteria</taxon>
        <taxon>Bacillati</taxon>
        <taxon>Actinomycetota</taxon>
        <taxon>Actinomycetes</taxon>
        <taxon>Streptosporangiales</taxon>
        <taxon>Streptosporangiaceae</taxon>
        <taxon>Sphaerisporangium</taxon>
    </lineage>
</organism>
<evidence type="ECO:0000313" key="2">
    <source>
        <dbReference type="Proteomes" id="UP000542210"/>
    </source>
</evidence>
<accession>A0A7W7GAP3</accession>
<dbReference type="EMBL" id="JACHND010000001">
    <property type="protein sequence ID" value="MBB4702577.1"/>
    <property type="molecule type" value="Genomic_DNA"/>
</dbReference>
<comment type="caution">
    <text evidence="1">The sequence shown here is derived from an EMBL/GenBank/DDBJ whole genome shotgun (WGS) entry which is preliminary data.</text>
</comment>
<reference evidence="1 2" key="1">
    <citation type="submission" date="2020-08" db="EMBL/GenBank/DDBJ databases">
        <title>Sequencing the genomes of 1000 actinobacteria strains.</title>
        <authorList>
            <person name="Klenk H.-P."/>
        </authorList>
    </citation>
    <scope>NUCLEOTIDE SEQUENCE [LARGE SCALE GENOMIC DNA]</scope>
    <source>
        <strain evidence="1 2">DSM 45784</strain>
    </source>
</reference>
<sequence length="95" mass="9965">MDPISSLSKEYIYSFVEGVAGTETVEVACVQTAEPTSGDWKPAGWANVTPAGADARILIGPGTTLALADGTYQMWVRVTGTTEQPVMYAGPVVIT</sequence>